<dbReference type="InParanoid" id="L8FP45"/>
<evidence type="ECO:0000256" key="1">
    <source>
        <dbReference type="ARBA" id="ARBA00005054"/>
    </source>
</evidence>
<dbReference type="VEuPathDB" id="FungiDB:GMDG_08833"/>
<dbReference type="PANTHER" id="PTHR43369">
    <property type="entry name" value="PHOSPHORIBOSYLGLYCINAMIDE FORMYLTRANSFERASE"/>
    <property type="match status" value="1"/>
</dbReference>
<dbReference type="HOGENOM" id="CLU_2004882_0_0_1"/>
<keyword evidence="4" id="KW-0658">Purine biosynthesis</keyword>
<dbReference type="Proteomes" id="UP000011064">
    <property type="component" value="Unassembled WGS sequence"/>
</dbReference>
<name>L8FP45_PSED2</name>
<evidence type="ECO:0000313" key="6">
    <source>
        <dbReference type="EMBL" id="ELR02657.1"/>
    </source>
</evidence>
<dbReference type="SUPFAM" id="SSF53328">
    <property type="entry name" value="Formyltransferase"/>
    <property type="match status" value="1"/>
</dbReference>
<reference evidence="7" key="1">
    <citation type="submission" date="2010-09" db="EMBL/GenBank/DDBJ databases">
        <title>The genome sequence of Geomyces destructans 20631-21.</title>
        <authorList>
            <consortium name="The Broad Institute Genome Sequencing Platform"/>
            <person name="Cuomo C.A."/>
            <person name="Blehert D.S."/>
            <person name="Lorch J.M."/>
            <person name="Young S.K."/>
            <person name="Zeng Q."/>
            <person name="Gargeya S."/>
            <person name="Fitzgerald M."/>
            <person name="Haas B."/>
            <person name="Abouelleil A."/>
            <person name="Alvarado L."/>
            <person name="Arachchi H.M."/>
            <person name="Berlin A."/>
            <person name="Brown A."/>
            <person name="Chapman S.B."/>
            <person name="Chen Z."/>
            <person name="Dunbar C."/>
            <person name="Freedman E."/>
            <person name="Gearin G."/>
            <person name="Gellesch M."/>
            <person name="Goldberg J."/>
            <person name="Griggs A."/>
            <person name="Gujja S."/>
            <person name="Heiman D."/>
            <person name="Howarth C."/>
            <person name="Larson L."/>
            <person name="Lui A."/>
            <person name="MacDonald P.J.P."/>
            <person name="Montmayeur A."/>
            <person name="Murphy C."/>
            <person name="Neiman D."/>
            <person name="Pearson M."/>
            <person name="Priest M."/>
            <person name="Roberts A."/>
            <person name="Saif S."/>
            <person name="Shea T."/>
            <person name="Shenoy N."/>
            <person name="Sisk P."/>
            <person name="Stolte C."/>
            <person name="Sykes S."/>
            <person name="Wortman J."/>
            <person name="Nusbaum C."/>
            <person name="Birren B."/>
        </authorList>
    </citation>
    <scope>NUCLEOTIDE SEQUENCE [LARGE SCALE GENOMIC DNA]</scope>
    <source>
        <strain evidence="7">ATCC MYA-4855 / 20631-21</strain>
    </source>
</reference>
<evidence type="ECO:0000256" key="4">
    <source>
        <dbReference type="ARBA" id="ARBA00022755"/>
    </source>
</evidence>
<dbReference type="PANTHER" id="PTHR43369:SF2">
    <property type="entry name" value="PHOSPHORIBOSYLGLYCINAMIDE FORMYLTRANSFERASE"/>
    <property type="match status" value="1"/>
</dbReference>
<dbReference type="GO" id="GO:0005829">
    <property type="term" value="C:cytosol"/>
    <property type="evidence" value="ECO:0007669"/>
    <property type="project" value="TreeGrafter"/>
</dbReference>
<evidence type="ECO:0000256" key="2">
    <source>
        <dbReference type="ARBA" id="ARBA00012254"/>
    </source>
</evidence>
<dbReference type="Gene3D" id="3.40.50.170">
    <property type="entry name" value="Formyl transferase, N-terminal domain"/>
    <property type="match status" value="1"/>
</dbReference>
<feature type="domain" description="Formyl transferase N-terminal" evidence="5">
    <location>
        <begin position="3"/>
        <end position="70"/>
    </location>
</feature>
<organism evidence="6 7">
    <name type="scientific">Pseudogymnoascus destructans (strain ATCC MYA-4855 / 20631-21)</name>
    <name type="common">Bat white-nose syndrome fungus</name>
    <name type="synonym">Geomyces destructans</name>
    <dbReference type="NCBI Taxonomy" id="658429"/>
    <lineage>
        <taxon>Eukaryota</taxon>
        <taxon>Fungi</taxon>
        <taxon>Dikarya</taxon>
        <taxon>Ascomycota</taxon>
        <taxon>Pezizomycotina</taxon>
        <taxon>Leotiomycetes</taxon>
        <taxon>Thelebolales</taxon>
        <taxon>Thelebolaceae</taxon>
        <taxon>Pseudogymnoascus</taxon>
    </lineage>
</organism>
<keyword evidence="7" id="KW-1185">Reference proteome</keyword>
<comment type="pathway">
    <text evidence="1">Purine metabolism; IMP biosynthesis via de novo pathway; N(2)-formyl-N(1)-(5-phospho-D-ribosyl)glycinamide from N(1)-(5-phospho-D-ribosyl)glycinamide (10-formyl THF route): step 1/1.</text>
</comment>
<keyword evidence="3" id="KW-0808">Transferase</keyword>
<dbReference type="Pfam" id="PF00551">
    <property type="entry name" value="Formyl_trans_N"/>
    <property type="match status" value="1"/>
</dbReference>
<dbReference type="GO" id="GO:0006189">
    <property type="term" value="P:'de novo' IMP biosynthetic process"/>
    <property type="evidence" value="ECO:0007669"/>
    <property type="project" value="TreeGrafter"/>
</dbReference>
<dbReference type="EC" id="2.1.2.2" evidence="2"/>
<dbReference type="GO" id="GO:0004644">
    <property type="term" value="F:phosphoribosylglycinamide formyltransferase activity"/>
    <property type="evidence" value="ECO:0007669"/>
    <property type="project" value="UniProtKB-EC"/>
</dbReference>
<dbReference type="InterPro" id="IPR002376">
    <property type="entry name" value="Formyl_transf_N"/>
</dbReference>
<dbReference type="AlphaFoldDB" id="L8FP45"/>
<evidence type="ECO:0000259" key="5">
    <source>
        <dbReference type="Pfam" id="PF00551"/>
    </source>
</evidence>
<dbReference type="EMBL" id="GL574393">
    <property type="protein sequence ID" value="ELR02657.1"/>
    <property type="molecule type" value="Genomic_DNA"/>
</dbReference>
<proteinExistence type="predicted"/>
<sequence length="124" mass="13980">MEKVAAPFINYHAGITPQYRGQHPAYWALAAADRSRAGVTIHLVDDGVDTGKVLAQRTVRFSEQDTVWTYQWVQLAEALPLLEDAIDNWAAARETVTETDVSSQLYFPPTIWTYVRNGLRSGVW</sequence>
<dbReference type="STRING" id="658429.L8FP45"/>
<dbReference type="InterPro" id="IPR036477">
    <property type="entry name" value="Formyl_transf_N_sf"/>
</dbReference>
<accession>L8FP45</accession>
<protein>
    <recommendedName>
        <fullName evidence="2">phosphoribosylglycinamide formyltransferase 1</fullName>
        <ecNumber evidence="2">2.1.2.2</ecNumber>
    </recommendedName>
</protein>
<evidence type="ECO:0000256" key="3">
    <source>
        <dbReference type="ARBA" id="ARBA00022679"/>
    </source>
</evidence>
<gene>
    <name evidence="6" type="ORF">GMDG_08833</name>
</gene>
<evidence type="ECO:0000313" key="7">
    <source>
        <dbReference type="Proteomes" id="UP000011064"/>
    </source>
</evidence>